<dbReference type="Proteomes" id="UP000535838">
    <property type="component" value="Unassembled WGS sequence"/>
</dbReference>
<gene>
    <name evidence="1" type="ORF">H7B67_05835</name>
</gene>
<dbReference type="PROSITE" id="PS51257">
    <property type="entry name" value="PROKAR_LIPOPROTEIN"/>
    <property type="match status" value="1"/>
</dbReference>
<proteinExistence type="predicted"/>
<evidence type="ECO:0000313" key="1">
    <source>
        <dbReference type="EMBL" id="MBB6633621.1"/>
    </source>
</evidence>
<keyword evidence="2" id="KW-1185">Reference proteome</keyword>
<name>A0A841SY00_9BACL</name>
<dbReference type="EMBL" id="JACJVQ010000005">
    <property type="protein sequence ID" value="MBB6633621.1"/>
    <property type="molecule type" value="Genomic_DNA"/>
</dbReference>
<organism evidence="1 2">
    <name type="scientific">Cohnella thailandensis</name>
    <dbReference type="NCBI Taxonomy" id="557557"/>
    <lineage>
        <taxon>Bacteria</taxon>
        <taxon>Bacillati</taxon>
        <taxon>Bacillota</taxon>
        <taxon>Bacilli</taxon>
        <taxon>Bacillales</taxon>
        <taxon>Paenibacillaceae</taxon>
        <taxon>Cohnella</taxon>
    </lineage>
</organism>
<evidence type="ECO:0008006" key="3">
    <source>
        <dbReference type="Google" id="ProtNLM"/>
    </source>
</evidence>
<comment type="caution">
    <text evidence="1">The sequence shown here is derived from an EMBL/GenBank/DDBJ whole genome shotgun (WGS) entry which is preliminary data.</text>
</comment>
<sequence length="131" mass="15105">MRPRYFLILLLPLLLVAVVGCSSGKSVRPDTPENLASLAAYAISIENFEQWRSYFTEPKQGELTKKYFDQMKPENDTGATEIRTYSFLKRGDRILLLEIVNDPETQSYKIQNVIEVPKEQRDLFDGSLTER</sequence>
<protein>
    <recommendedName>
        <fullName evidence="3">DUF3887 domain-containing protein</fullName>
    </recommendedName>
</protein>
<dbReference type="RefSeq" id="WP_185118854.1">
    <property type="nucleotide sequence ID" value="NZ_JACJVQ010000005.1"/>
</dbReference>
<reference evidence="1 2" key="1">
    <citation type="submission" date="2020-08" db="EMBL/GenBank/DDBJ databases">
        <title>Cohnella phylogeny.</title>
        <authorList>
            <person name="Dunlap C."/>
        </authorList>
    </citation>
    <scope>NUCLEOTIDE SEQUENCE [LARGE SCALE GENOMIC DNA]</scope>
    <source>
        <strain evidence="1 2">DSM 25241</strain>
    </source>
</reference>
<dbReference type="AlphaFoldDB" id="A0A841SY00"/>
<accession>A0A841SY00</accession>
<evidence type="ECO:0000313" key="2">
    <source>
        <dbReference type="Proteomes" id="UP000535838"/>
    </source>
</evidence>